<reference evidence="1" key="2">
    <citation type="journal article" date="2022" name="New Phytol.">
        <title>Evolutionary transition to the ectomycorrhizal habit in the genomes of a hyperdiverse lineage of mushroom-forming fungi.</title>
        <authorList>
            <person name="Looney B."/>
            <person name="Miyauchi S."/>
            <person name="Morin E."/>
            <person name="Drula E."/>
            <person name="Courty P.E."/>
            <person name="Kohler A."/>
            <person name="Kuo A."/>
            <person name="LaButti K."/>
            <person name="Pangilinan J."/>
            <person name="Lipzen A."/>
            <person name="Riley R."/>
            <person name="Andreopoulos W."/>
            <person name="He G."/>
            <person name="Johnson J."/>
            <person name="Nolan M."/>
            <person name="Tritt A."/>
            <person name="Barry K.W."/>
            <person name="Grigoriev I.V."/>
            <person name="Nagy L.G."/>
            <person name="Hibbett D."/>
            <person name="Henrissat B."/>
            <person name="Matheny P.B."/>
            <person name="Labbe J."/>
            <person name="Martin F.M."/>
        </authorList>
    </citation>
    <scope>NUCLEOTIDE SEQUENCE</scope>
    <source>
        <strain evidence="1">FP105234-sp</strain>
    </source>
</reference>
<name>A0ACB8RUC3_9AGAM</name>
<evidence type="ECO:0000313" key="2">
    <source>
        <dbReference type="Proteomes" id="UP000814033"/>
    </source>
</evidence>
<evidence type="ECO:0000313" key="1">
    <source>
        <dbReference type="EMBL" id="KAI0047728.1"/>
    </source>
</evidence>
<sequence>MNWSTSTYTSQSSDTEPSITVQFNSAKYIFNVGENTTRAVLQGRRGWKKIKALFLTDVGTQRASGLPVMQGVQTASWTNAPATQFTDPPIVFIELRLGMLMSIADASSRKMDLVGPPGLLHYLASARLYTFRNTICINPVEVAVSPVHPGVEPPAVYQDDSISVYSFAVTPTTLASTDSAVEEAMAVDSDSALKRKREASPDQPSKRPLPTHETPPPAAGTSTSAVLMDRFRADPNFNSSALTGDEAHTWRQLVVDNMFTWKEPPPPPKQDSKKGKKGKGKGKGKDVATEPDDPPVASSSGPPIDLPPPSNTPSSELVHAAPPVDSPATGALPQAPHWVSEDATNDAPKTNGGGWRRGKPFNPASSYKQLPTFTASAPRPRLAYIVVGPRVRGKFDVKRAEELGVQGRNRGMLSKGQAVRFMVDDGHGGKVERVVQPEECIGESEKPGVCIILDVPSPAYIDSLSSTFSTTYAKFHSKAEEDVKLYNVHVVYHLLGDGVLEDERYKAFMNGFADGAHHLITSREHGPDPITFTSAAFSQLRLNQLDPDIFALPKYNATPKKALSEIPSLPTNTAFLRVNTLVDLRPANPPTCETWIEERDKFHPAMSSPDLLELPAATLERFSEAKQLVQTALAERKDAAPRPGDDVVIIPLGTSSAVSSRYRNVSGMLVQIPRRGNVLLDAGEGTWGQLARYFGTDPAQRNNVWDALRELKCVYISHAHADHHVGLAKILAMRRQLDPPPAEPLYLVAGFPVQLYLREYTEIEDLGLADSPYSRNGVISIVNDAINVRSQGPANEGWASTANSRLAADALCDVLGLEGINTVEVRHRTKAFGLVMSHHDGWRLVYSGDTMPSNNLARAGEGATVLIHEATMGDEQEELAHAKAHSTIGQAVSIGKQMRAQNVLLTHFSTRYPHMPEYLAAHGDAGPTVAIALDHARTRVGDLWKMPLYLRAIEQSFWDTKEEGDDEEEEQVLQASAGPE</sequence>
<accession>A0ACB8RUC3</accession>
<organism evidence="1 2">
    <name type="scientific">Auriscalpium vulgare</name>
    <dbReference type="NCBI Taxonomy" id="40419"/>
    <lineage>
        <taxon>Eukaryota</taxon>
        <taxon>Fungi</taxon>
        <taxon>Dikarya</taxon>
        <taxon>Basidiomycota</taxon>
        <taxon>Agaricomycotina</taxon>
        <taxon>Agaricomycetes</taxon>
        <taxon>Russulales</taxon>
        <taxon>Auriscalpiaceae</taxon>
        <taxon>Auriscalpium</taxon>
    </lineage>
</organism>
<dbReference type="EMBL" id="MU275899">
    <property type="protein sequence ID" value="KAI0047728.1"/>
    <property type="molecule type" value="Genomic_DNA"/>
</dbReference>
<reference evidence="1" key="1">
    <citation type="submission" date="2021-02" db="EMBL/GenBank/DDBJ databases">
        <authorList>
            <consortium name="DOE Joint Genome Institute"/>
            <person name="Ahrendt S."/>
            <person name="Looney B.P."/>
            <person name="Miyauchi S."/>
            <person name="Morin E."/>
            <person name="Drula E."/>
            <person name="Courty P.E."/>
            <person name="Chicoki N."/>
            <person name="Fauchery L."/>
            <person name="Kohler A."/>
            <person name="Kuo A."/>
            <person name="Labutti K."/>
            <person name="Pangilinan J."/>
            <person name="Lipzen A."/>
            <person name="Riley R."/>
            <person name="Andreopoulos W."/>
            <person name="He G."/>
            <person name="Johnson J."/>
            <person name="Barry K.W."/>
            <person name="Grigoriev I.V."/>
            <person name="Nagy L."/>
            <person name="Hibbett D."/>
            <person name="Henrissat B."/>
            <person name="Matheny P.B."/>
            <person name="Labbe J."/>
            <person name="Martin F."/>
        </authorList>
    </citation>
    <scope>NUCLEOTIDE SEQUENCE</scope>
    <source>
        <strain evidence="1">FP105234-sp</strain>
    </source>
</reference>
<dbReference type="Proteomes" id="UP000814033">
    <property type="component" value="Unassembled WGS sequence"/>
</dbReference>
<protein>
    <submittedName>
        <fullName evidence="1">Uncharacterized protein</fullName>
    </submittedName>
</protein>
<keyword evidence="2" id="KW-1185">Reference proteome</keyword>
<gene>
    <name evidence="1" type="ORF">FA95DRAFT_1595576</name>
</gene>
<proteinExistence type="predicted"/>
<comment type="caution">
    <text evidence="1">The sequence shown here is derived from an EMBL/GenBank/DDBJ whole genome shotgun (WGS) entry which is preliminary data.</text>
</comment>